<dbReference type="InterPro" id="IPR036935">
    <property type="entry name" value="Ribosomal_bL9_N_sf"/>
</dbReference>
<keyword evidence="5" id="KW-0687">Ribonucleoprotein</keyword>
<comment type="similarity">
    <text evidence="1">Belongs to the bacterial ribosomal protein bL9 family.</text>
</comment>
<dbReference type="Pfam" id="PF01281">
    <property type="entry name" value="Ribosomal_L9_N"/>
    <property type="match status" value="1"/>
</dbReference>
<dbReference type="GO" id="GO:1990904">
    <property type="term" value="C:ribonucleoprotein complex"/>
    <property type="evidence" value="ECO:0007669"/>
    <property type="project" value="UniProtKB-KW"/>
</dbReference>
<dbReference type="Gene3D" id="3.40.5.10">
    <property type="entry name" value="Ribosomal protein L9, N-terminal domain"/>
    <property type="match status" value="1"/>
</dbReference>
<evidence type="ECO:0000256" key="5">
    <source>
        <dbReference type="ARBA" id="ARBA00023274"/>
    </source>
</evidence>
<feature type="domain" description="Ribosomal protein L9" evidence="8">
    <location>
        <begin position="1"/>
        <end position="44"/>
    </location>
</feature>
<protein>
    <recommendedName>
        <fullName evidence="6">Large ribosomal subunit protein bL9</fullName>
    </recommendedName>
    <alternativeName>
        <fullName evidence="7">50S ribosomal protein L9</fullName>
    </alternativeName>
</protein>
<accession>A0A858U5T9</accession>
<evidence type="ECO:0000259" key="9">
    <source>
        <dbReference type="Pfam" id="PF03948"/>
    </source>
</evidence>
<proteinExistence type="inferred from homology"/>
<dbReference type="GO" id="GO:0019843">
    <property type="term" value="F:rRNA binding"/>
    <property type="evidence" value="ECO:0007669"/>
    <property type="project" value="UniProtKB-KW"/>
</dbReference>
<dbReference type="Pfam" id="PF03948">
    <property type="entry name" value="Ribosomal_L9_C"/>
    <property type="match status" value="1"/>
</dbReference>
<dbReference type="InterPro" id="IPR020594">
    <property type="entry name" value="Ribosomal_bL9_bac/chp"/>
</dbReference>
<organism evidence="10 11">
    <name type="scientific">Mycoplasma phocoenae</name>
    <dbReference type="NCBI Taxonomy" id="754517"/>
    <lineage>
        <taxon>Bacteria</taxon>
        <taxon>Bacillati</taxon>
        <taxon>Mycoplasmatota</taxon>
        <taxon>Mollicutes</taxon>
        <taxon>Mycoplasmataceae</taxon>
        <taxon>Mycoplasma</taxon>
    </lineage>
</organism>
<dbReference type="GO" id="GO:0005840">
    <property type="term" value="C:ribosome"/>
    <property type="evidence" value="ECO:0007669"/>
    <property type="project" value="UniProtKB-KW"/>
</dbReference>
<evidence type="ECO:0000256" key="6">
    <source>
        <dbReference type="ARBA" id="ARBA00035292"/>
    </source>
</evidence>
<keyword evidence="2" id="KW-0699">rRNA-binding</keyword>
<evidence type="ECO:0000256" key="7">
    <source>
        <dbReference type="ARBA" id="ARBA00035456"/>
    </source>
</evidence>
<dbReference type="PANTHER" id="PTHR21368">
    <property type="entry name" value="50S RIBOSOMAL PROTEIN L9"/>
    <property type="match status" value="1"/>
</dbReference>
<dbReference type="InterPro" id="IPR020069">
    <property type="entry name" value="Ribosomal_bL9_C"/>
</dbReference>
<evidence type="ECO:0000313" key="10">
    <source>
        <dbReference type="EMBL" id="QJG66807.1"/>
    </source>
</evidence>
<keyword evidence="4 10" id="KW-0689">Ribosomal protein</keyword>
<dbReference type="KEGG" id="mphe:HGG69_00465"/>
<sequence>MKVILIKEYKKHKVNEIIEVNDGFAKNFLIRNGYAQPVNSSTLANREKILEKISENEQHVLEQAQALAAEIEKAHLFFELKVHHDVVHGSITAKAITKEILAKHEIKLPNHSIDKVVLNTIGEHKVLVNLHPKVKPFLKVTIFEAK</sequence>
<dbReference type="EMBL" id="CP051481">
    <property type="protein sequence ID" value="QJG66807.1"/>
    <property type="molecule type" value="Genomic_DNA"/>
</dbReference>
<evidence type="ECO:0000256" key="4">
    <source>
        <dbReference type="ARBA" id="ARBA00022980"/>
    </source>
</evidence>
<evidence type="ECO:0000259" key="8">
    <source>
        <dbReference type="Pfam" id="PF01281"/>
    </source>
</evidence>
<dbReference type="Proteomes" id="UP000501060">
    <property type="component" value="Chromosome"/>
</dbReference>
<gene>
    <name evidence="10" type="primary">rplI</name>
    <name evidence="10" type="ORF">HGG69_00465</name>
</gene>
<dbReference type="NCBIfam" id="TIGR00158">
    <property type="entry name" value="L9"/>
    <property type="match status" value="1"/>
</dbReference>
<dbReference type="InterPro" id="IPR000244">
    <property type="entry name" value="Ribosomal_bL9"/>
</dbReference>
<dbReference type="RefSeq" id="WP_169604858.1">
    <property type="nucleotide sequence ID" value="NZ_CP051481.1"/>
</dbReference>
<keyword evidence="11" id="KW-1185">Reference proteome</keyword>
<evidence type="ECO:0000313" key="11">
    <source>
        <dbReference type="Proteomes" id="UP000501060"/>
    </source>
</evidence>
<dbReference type="InterPro" id="IPR020070">
    <property type="entry name" value="Ribosomal_bL9_N"/>
</dbReference>
<dbReference type="AlphaFoldDB" id="A0A858U5T9"/>
<dbReference type="GO" id="GO:0006412">
    <property type="term" value="P:translation"/>
    <property type="evidence" value="ECO:0007669"/>
    <property type="project" value="InterPro"/>
</dbReference>
<evidence type="ECO:0000256" key="2">
    <source>
        <dbReference type="ARBA" id="ARBA00022730"/>
    </source>
</evidence>
<evidence type="ECO:0000256" key="3">
    <source>
        <dbReference type="ARBA" id="ARBA00022884"/>
    </source>
</evidence>
<dbReference type="InterPro" id="IPR009027">
    <property type="entry name" value="Ribosomal_bL9/RNase_H1_N"/>
</dbReference>
<dbReference type="SUPFAM" id="SSF55653">
    <property type="entry name" value="Ribosomal protein L9 C-domain"/>
    <property type="match status" value="1"/>
</dbReference>
<dbReference type="GO" id="GO:0003735">
    <property type="term" value="F:structural constituent of ribosome"/>
    <property type="evidence" value="ECO:0007669"/>
    <property type="project" value="InterPro"/>
</dbReference>
<name>A0A858U5T9_9MOLU</name>
<dbReference type="Gene3D" id="3.10.430.100">
    <property type="entry name" value="Ribosomal protein L9, C-terminal domain"/>
    <property type="match status" value="1"/>
</dbReference>
<evidence type="ECO:0000256" key="1">
    <source>
        <dbReference type="ARBA" id="ARBA00010605"/>
    </source>
</evidence>
<dbReference type="InterPro" id="IPR036791">
    <property type="entry name" value="Ribosomal_bL9_C_sf"/>
</dbReference>
<keyword evidence="3" id="KW-0694">RNA-binding</keyword>
<feature type="domain" description="Large ribosomal subunit protein bL9 C-terminal" evidence="9">
    <location>
        <begin position="62"/>
        <end position="142"/>
    </location>
</feature>
<dbReference type="SUPFAM" id="SSF55658">
    <property type="entry name" value="L9 N-domain-like"/>
    <property type="match status" value="1"/>
</dbReference>
<reference evidence="10 11" key="1">
    <citation type="submission" date="2020-04" db="EMBL/GenBank/DDBJ databases">
        <title>Novel Mycoplasma species detected in Phocoena phocoena (harbor porpoise) from the USA.</title>
        <authorList>
            <person name="Volokhov D.V."/>
        </authorList>
    </citation>
    <scope>NUCLEOTIDE SEQUENCE [LARGE SCALE GENOMIC DNA]</scope>
    <source>
        <strain evidence="10 11">Phocoena C-264-GEN</strain>
    </source>
</reference>